<dbReference type="Proteomes" id="UP000299102">
    <property type="component" value="Unassembled WGS sequence"/>
</dbReference>
<dbReference type="OrthoDB" id="8063408at2759"/>
<accession>A0A4C1TBH0</accession>
<name>A0A4C1TBH0_EUMVA</name>
<comment type="caution">
    <text evidence="1">The sequence shown here is derived from an EMBL/GenBank/DDBJ whole genome shotgun (WGS) entry which is preliminary data.</text>
</comment>
<reference evidence="1 2" key="1">
    <citation type="journal article" date="2019" name="Commun. Biol.">
        <title>The bagworm genome reveals a unique fibroin gene that provides high tensile strength.</title>
        <authorList>
            <person name="Kono N."/>
            <person name="Nakamura H."/>
            <person name="Ohtoshi R."/>
            <person name="Tomita M."/>
            <person name="Numata K."/>
            <person name="Arakawa K."/>
        </authorList>
    </citation>
    <scope>NUCLEOTIDE SEQUENCE [LARGE SCALE GENOMIC DNA]</scope>
</reference>
<gene>
    <name evidence="1" type="ORF">EVAR_74511_1</name>
</gene>
<evidence type="ECO:0000313" key="2">
    <source>
        <dbReference type="Proteomes" id="UP000299102"/>
    </source>
</evidence>
<dbReference type="AlphaFoldDB" id="A0A4C1TBH0"/>
<dbReference type="EMBL" id="BGZK01000048">
    <property type="protein sequence ID" value="GBP11873.1"/>
    <property type="molecule type" value="Genomic_DNA"/>
</dbReference>
<keyword evidence="2" id="KW-1185">Reference proteome</keyword>
<proteinExistence type="predicted"/>
<protein>
    <submittedName>
        <fullName evidence="1">Uncharacterized protein</fullName>
    </submittedName>
</protein>
<organism evidence="1 2">
    <name type="scientific">Eumeta variegata</name>
    <name type="common">Bagworm moth</name>
    <name type="synonym">Eumeta japonica</name>
    <dbReference type="NCBI Taxonomy" id="151549"/>
    <lineage>
        <taxon>Eukaryota</taxon>
        <taxon>Metazoa</taxon>
        <taxon>Ecdysozoa</taxon>
        <taxon>Arthropoda</taxon>
        <taxon>Hexapoda</taxon>
        <taxon>Insecta</taxon>
        <taxon>Pterygota</taxon>
        <taxon>Neoptera</taxon>
        <taxon>Endopterygota</taxon>
        <taxon>Lepidoptera</taxon>
        <taxon>Glossata</taxon>
        <taxon>Ditrysia</taxon>
        <taxon>Tineoidea</taxon>
        <taxon>Psychidae</taxon>
        <taxon>Oiketicinae</taxon>
        <taxon>Eumeta</taxon>
    </lineage>
</organism>
<dbReference type="PANTHER" id="PTHR46114">
    <property type="entry name" value="APPLE DOMAIN-CONTAINING PROTEIN"/>
    <property type="match status" value="1"/>
</dbReference>
<evidence type="ECO:0000313" key="1">
    <source>
        <dbReference type="EMBL" id="GBP11873.1"/>
    </source>
</evidence>
<sequence>MHIRLERESKAKVRLVAENFLRNKRNDIYAELTKNILSSFRKMGCNTALKIHFLHSHSDFLPDNCGAFMCYGEHFHQDIVNMEKRCERHWNVSMLADYCCTVCRDITEAECKRAATKQHRSSPND</sequence>
<dbReference type="PANTHER" id="PTHR46114:SF1">
    <property type="entry name" value="ZAD DOMAIN-CONTAINING PROTEIN"/>
    <property type="match status" value="1"/>
</dbReference>